<dbReference type="Pfam" id="PF13672">
    <property type="entry name" value="PP2C_2"/>
    <property type="match status" value="1"/>
</dbReference>
<dbReference type="AlphaFoldDB" id="A0A7W7ISI5"/>
<evidence type="ECO:0000259" key="1">
    <source>
        <dbReference type="Pfam" id="PF13672"/>
    </source>
</evidence>
<evidence type="ECO:0000313" key="2">
    <source>
        <dbReference type="EMBL" id="MBB4799746.1"/>
    </source>
</evidence>
<dbReference type="SUPFAM" id="SSF81606">
    <property type="entry name" value="PP2C-like"/>
    <property type="match status" value="1"/>
</dbReference>
<organism evidence="2 3">
    <name type="scientific">Brevundimonas bullata</name>
    <dbReference type="NCBI Taxonomy" id="13160"/>
    <lineage>
        <taxon>Bacteria</taxon>
        <taxon>Pseudomonadati</taxon>
        <taxon>Pseudomonadota</taxon>
        <taxon>Alphaproteobacteria</taxon>
        <taxon>Caulobacterales</taxon>
        <taxon>Caulobacteraceae</taxon>
        <taxon>Brevundimonas</taxon>
    </lineage>
</organism>
<sequence length="255" mass="27202">MGRSRLMWRHAAARTTGSSHLKRDEVCQDRFEVWSADGVFLAAVSDGAGSAKRAEVGAEVAVRQALASMRAGHQEATDWPALVASAFDEARAAVLAQADSENLPARDFACTLLLVALTRDGGAAGQIGDGVIALRDDAEEGWSWVFWPQKGEYANMTRFLTDPEGASPPDLAGIRPSVFEIALMTDGLEALALNYSERSAHDPFFEGVLAPLRSAEAVGEVERLSTGLAGFLASPRVSERADDDLTLVIATRTVS</sequence>
<dbReference type="InterPro" id="IPR036457">
    <property type="entry name" value="PPM-type-like_dom_sf"/>
</dbReference>
<dbReference type="Proteomes" id="UP000539957">
    <property type="component" value="Unassembled WGS sequence"/>
</dbReference>
<comment type="caution">
    <text evidence="2">The sequence shown here is derived from an EMBL/GenBank/DDBJ whole genome shotgun (WGS) entry which is preliminary data.</text>
</comment>
<feature type="domain" description="PPM-type phosphatase" evidence="1">
    <location>
        <begin position="16"/>
        <end position="230"/>
    </location>
</feature>
<dbReference type="Gene3D" id="3.60.40.10">
    <property type="entry name" value="PPM-type phosphatase domain"/>
    <property type="match status" value="1"/>
</dbReference>
<keyword evidence="3" id="KW-1185">Reference proteome</keyword>
<accession>A0A7W7ISI5</accession>
<dbReference type="InterPro" id="IPR001932">
    <property type="entry name" value="PPM-type_phosphatase-like_dom"/>
</dbReference>
<evidence type="ECO:0000313" key="3">
    <source>
        <dbReference type="Proteomes" id="UP000539957"/>
    </source>
</evidence>
<dbReference type="EMBL" id="JACHKY010000007">
    <property type="protein sequence ID" value="MBB4799746.1"/>
    <property type="molecule type" value="Genomic_DNA"/>
</dbReference>
<protein>
    <recommendedName>
        <fullName evidence="1">PPM-type phosphatase domain-containing protein</fullName>
    </recommendedName>
</protein>
<proteinExistence type="predicted"/>
<gene>
    <name evidence="2" type="ORF">HNP32_003506</name>
</gene>
<reference evidence="2 3" key="1">
    <citation type="submission" date="2020-08" db="EMBL/GenBank/DDBJ databases">
        <title>Functional genomics of gut bacteria from endangered species of beetles.</title>
        <authorList>
            <person name="Carlos-Shanley C."/>
        </authorList>
    </citation>
    <scope>NUCLEOTIDE SEQUENCE [LARGE SCALE GENOMIC DNA]</scope>
    <source>
        <strain evidence="2 3">S00123</strain>
    </source>
</reference>
<name>A0A7W7ISI5_9CAUL</name>
<dbReference type="RefSeq" id="WP_184273602.1">
    <property type="nucleotide sequence ID" value="NZ_JACHKY010000007.1"/>
</dbReference>